<name>Q236E8_TETTS</name>
<dbReference type="InterPro" id="IPR028008">
    <property type="entry name" value="DUF4441"/>
</dbReference>
<dbReference type="HOGENOM" id="CLU_098858_1_0_1"/>
<organism evidence="1 2">
    <name type="scientific">Tetrahymena thermophila (strain SB210)</name>
    <dbReference type="NCBI Taxonomy" id="312017"/>
    <lineage>
        <taxon>Eukaryota</taxon>
        <taxon>Sar</taxon>
        <taxon>Alveolata</taxon>
        <taxon>Ciliophora</taxon>
        <taxon>Intramacronucleata</taxon>
        <taxon>Oligohymenophorea</taxon>
        <taxon>Hymenostomatida</taxon>
        <taxon>Tetrahymenina</taxon>
        <taxon>Tetrahymenidae</taxon>
        <taxon>Tetrahymena</taxon>
    </lineage>
</organism>
<dbReference type="Pfam" id="PF14536">
    <property type="entry name" value="DUF4441"/>
    <property type="match status" value="1"/>
</dbReference>
<dbReference type="KEGG" id="tet:TTHERM_00091450"/>
<sequence length="175" mass="21093">MAKTKCINQKERITKVPIIEVVSNIICDQKGVNHQDNESIYNLISKSKHNLYKNILSAFKRHITQCEDTFLKSFYENLSEDKWSFEHIKQRVSTNLEKLGRFNLKIKNLSKNRNLQKIFNYFLKNSQKLWLQDSKIRDKDWYIEQINLMVKAQERQILQNFTNCYKKQRNNSMKK</sequence>
<evidence type="ECO:0000313" key="1">
    <source>
        <dbReference type="EMBL" id="EAR92552.2"/>
    </source>
</evidence>
<dbReference type="AlphaFoldDB" id="Q236E8"/>
<dbReference type="RefSeq" id="XP_001012797.2">
    <property type="nucleotide sequence ID" value="XM_001012797.2"/>
</dbReference>
<gene>
    <name evidence="1" type="ORF">TTHERM_00091450</name>
</gene>
<accession>Q236E8</accession>
<reference evidence="2" key="1">
    <citation type="journal article" date="2006" name="PLoS Biol.">
        <title>Macronuclear genome sequence of the ciliate Tetrahymena thermophila, a model eukaryote.</title>
        <authorList>
            <person name="Eisen J.A."/>
            <person name="Coyne R.S."/>
            <person name="Wu M."/>
            <person name="Wu D."/>
            <person name="Thiagarajan M."/>
            <person name="Wortman J.R."/>
            <person name="Badger J.H."/>
            <person name="Ren Q."/>
            <person name="Amedeo P."/>
            <person name="Jones K.M."/>
            <person name="Tallon L.J."/>
            <person name="Delcher A.L."/>
            <person name="Salzberg S.L."/>
            <person name="Silva J.C."/>
            <person name="Haas B.J."/>
            <person name="Majoros W.H."/>
            <person name="Farzad M."/>
            <person name="Carlton J.M."/>
            <person name="Smith R.K. Jr."/>
            <person name="Garg J."/>
            <person name="Pearlman R.E."/>
            <person name="Karrer K.M."/>
            <person name="Sun L."/>
            <person name="Manning G."/>
            <person name="Elde N.C."/>
            <person name="Turkewitz A.P."/>
            <person name="Asai D.J."/>
            <person name="Wilkes D.E."/>
            <person name="Wang Y."/>
            <person name="Cai H."/>
            <person name="Collins K."/>
            <person name="Stewart B.A."/>
            <person name="Lee S.R."/>
            <person name="Wilamowska K."/>
            <person name="Weinberg Z."/>
            <person name="Ruzzo W.L."/>
            <person name="Wloga D."/>
            <person name="Gaertig J."/>
            <person name="Frankel J."/>
            <person name="Tsao C.-C."/>
            <person name="Gorovsky M.A."/>
            <person name="Keeling P.J."/>
            <person name="Waller R.F."/>
            <person name="Patron N.J."/>
            <person name="Cherry J.M."/>
            <person name="Stover N.A."/>
            <person name="Krieger C.J."/>
            <person name="del Toro C."/>
            <person name="Ryder H.F."/>
            <person name="Williamson S.C."/>
            <person name="Barbeau R.A."/>
            <person name="Hamilton E.P."/>
            <person name="Orias E."/>
        </authorList>
    </citation>
    <scope>NUCLEOTIDE SEQUENCE [LARGE SCALE GENOMIC DNA]</scope>
    <source>
        <strain evidence="2">SB210</strain>
    </source>
</reference>
<dbReference type="Proteomes" id="UP000009168">
    <property type="component" value="Unassembled WGS sequence"/>
</dbReference>
<protein>
    <submittedName>
        <fullName evidence="1">Uncharacterized protein</fullName>
    </submittedName>
</protein>
<keyword evidence="2" id="KW-1185">Reference proteome</keyword>
<dbReference type="EMBL" id="GG662749">
    <property type="protein sequence ID" value="EAR92552.2"/>
    <property type="molecule type" value="Genomic_DNA"/>
</dbReference>
<dbReference type="GeneID" id="7841681"/>
<evidence type="ECO:0000313" key="2">
    <source>
        <dbReference type="Proteomes" id="UP000009168"/>
    </source>
</evidence>
<dbReference type="InParanoid" id="Q236E8"/>
<proteinExistence type="predicted"/>